<dbReference type="PANTHER" id="PTHR10263">
    <property type="entry name" value="V-TYPE PROTON ATPASE PROTEOLIPID SUBUNIT"/>
    <property type="match status" value="1"/>
</dbReference>
<feature type="domain" description="V-ATPase proteolipid subunit C-like" evidence="10">
    <location>
        <begin position="128"/>
        <end position="186"/>
    </location>
</feature>
<keyword evidence="5" id="KW-0375">Hydrogen ion transport</keyword>
<dbReference type="InterPro" id="IPR035921">
    <property type="entry name" value="F/V-ATP_Csub_sf"/>
</dbReference>
<dbReference type="GO" id="GO:0033179">
    <property type="term" value="C:proton-transporting V-type ATPase, V0 domain"/>
    <property type="evidence" value="ECO:0007669"/>
    <property type="project" value="InterPro"/>
</dbReference>
<gene>
    <name evidence="11" type="ORF">BRAN1462_LOCUS33776</name>
</gene>
<protein>
    <recommendedName>
        <fullName evidence="10">V-ATPase proteolipid subunit C-like domain-containing protein</fullName>
    </recommendedName>
</protein>
<dbReference type="CDD" id="cd18177">
    <property type="entry name" value="ATP-synt_Vo_c_ATP6F_rpt1"/>
    <property type="match status" value="1"/>
</dbReference>
<keyword evidence="6 9" id="KW-1133">Transmembrane helix</keyword>
<keyword evidence="7 9" id="KW-0406">Ion transport</keyword>
<name>A0A7S2KXC8_9DINO</name>
<feature type="transmembrane region" description="Helical" evidence="9">
    <location>
        <begin position="34"/>
        <end position="56"/>
    </location>
</feature>
<keyword evidence="4 9" id="KW-0812">Transmembrane</keyword>
<dbReference type="CDD" id="cd18178">
    <property type="entry name" value="ATP-synt_Vo_c_ATP6F_rpt2"/>
    <property type="match status" value="1"/>
</dbReference>
<dbReference type="AlphaFoldDB" id="A0A7S2KXC8"/>
<feature type="domain" description="V-ATPase proteolipid subunit C-like" evidence="10">
    <location>
        <begin position="38"/>
        <end position="97"/>
    </location>
</feature>
<evidence type="ECO:0000256" key="9">
    <source>
        <dbReference type="RuleBase" id="RU363060"/>
    </source>
</evidence>
<dbReference type="PRINTS" id="PR00122">
    <property type="entry name" value="VACATPASE"/>
</dbReference>
<evidence type="ECO:0000256" key="1">
    <source>
        <dbReference type="ARBA" id="ARBA00004141"/>
    </source>
</evidence>
<keyword evidence="8 9" id="KW-0472">Membrane</keyword>
<feature type="transmembrane region" description="Helical" evidence="9">
    <location>
        <begin position="167"/>
        <end position="188"/>
    </location>
</feature>
<evidence type="ECO:0000256" key="4">
    <source>
        <dbReference type="ARBA" id="ARBA00022692"/>
    </source>
</evidence>
<comment type="similarity">
    <text evidence="2 9">Belongs to the V-ATPase proteolipid subunit family.</text>
</comment>
<keyword evidence="3 9" id="KW-0813">Transport</keyword>
<dbReference type="Gene3D" id="1.20.120.610">
    <property type="entry name" value="lithium bound rotor ring of v- atpase"/>
    <property type="match status" value="1"/>
</dbReference>
<dbReference type="SUPFAM" id="SSF81333">
    <property type="entry name" value="F1F0 ATP synthase subunit C"/>
    <property type="match status" value="2"/>
</dbReference>
<evidence type="ECO:0000313" key="11">
    <source>
        <dbReference type="EMBL" id="CAD9588622.1"/>
    </source>
</evidence>
<reference evidence="11" key="1">
    <citation type="submission" date="2021-01" db="EMBL/GenBank/DDBJ databases">
        <authorList>
            <person name="Corre E."/>
            <person name="Pelletier E."/>
            <person name="Niang G."/>
            <person name="Scheremetjew M."/>
            <person name="Finn R."/>
            <person name="Kale V."/>
            <person name="Holt S."/>
            <person name="Cochrane G."/>
            <person name="Meng A."/>
            <person name="Brown T."/>
            <person name="Cohen L."/>
        </authorList>
    </citation>
    <scope>NUCLEOTIDE SEQUENCE</scope>
    <source>
        <strain evidence="11">RCC3387</strain>
    </source>
</reference>
<dbReference type="FunFam" id="1.20.120.610:FF:000002">
    <property type="entry name" value="V-type proton ATPase proteolipid subunit"/>
    <property type="match status" value="1"/>
</dbReference>
<comment type="subcellular location">
    <subcellularLocation>
        <location evidence="1">Membrane</location>
        <topology evidence="1">Multi-pass membrane protein</topology>
    </subcellularLocation>
</comment>
<dbReference type="EMBL" id="HBGW01053205">
    <property type="protein sequence ID" value="CAD9588622.1"/>
    <property type="molecule type" value="Transcribed_RNA"/>
</dbReference>
<sequence>MAIAGGHVHRHAAPAAPCFETSWLCVLEAVSPYMWSYIGIALALGVSVIGAAWGIFLTGSSIVGGGIKAPRISSKNLVGIIFCEAVAIYGVIMAIIMANKIEGSLEFNVGPKLEPWQAQTMVAGWCMLAVGLSVGFSNLVCGVCVGVSGSGCALADAQRPEMFVKMLIVEIFGSALGLFGVIVGIIQANGATFPKHLA</sequence>
<evidence type="ECO:0000256" key="7">
    <source>
        <dbReference type="ARBA" id="ARBA00023065"/>
    </source>
</evidence>
<evidence type="ECO:0000256" key="3">
    <source>
        <dbReference type="ARBA" id="ARBA00022448"/>
    </source>
</evidence>
<proteinExistence type="inferred from homology"/>
<dbReference type="GO" id="GO:0046961">
    <property type="term" value="F:proton-transporting ATPase activity, rotational mechanism"/>
    <property type="evidence" value="ECO:0007669"/>
    <property type="project" value="InterPro"/>
</dbReference>
<evidence type="ECO:0000256" key="8">
    <source>
        <dbReference type="ARBA" id="ARBA00023136"/>
    </source>
</evidence>
<dbReference type="InterPro" id="IPR000245">
    <property type="entry name" value="ATPase_proteolipid_csu"/>
</dbReference>
<evidence type="ECO:0000256" key="5">
    <source>
        <dbReference type="ARBA" id="ARBA00022781"/>
    </source>
</evidence>
<feature type="transmembrane region" description="Helical" evidence="9">
    <location>
        <begin position="77"/>
        <end position="98"/>
    </location>
</feature>
<evidence type="ECO:0000256" key="2">
    <source>
        <dbReference type="ARBA" id="ARBA00007296"/>
    </source>
</evidence>
<dbReference type="InterPro" id="IPR002379">
    <property type="entry name" value="ATPase_proteolipid_c-like_dom"/>
</dbReference>
<dbReference type="Pfam" id="PF00137">
    <property type="entry name" value="ATP-synt_C"/>
    <property type="match status" value="2"/>
</dbReference>
<evidence type="ECO:0000256" key="6">
    <source>
        <dbReference type="ARBA" id="ARBA00022989"/>
    </source>
</evidence>
<organism evidence="11">
    <name type="scientific">Zooxanthella nutricula</name>
    <dbReference type="NCBI Taxonomy" id="1333877"/>
    <lineage>
        <taxon>Eukaryota</taxon>
        <taxon>Sar</taxon>
        <taxon>Alveolata</taxon>
        <taxon>Dinophyceae</taxon>
        <taxon>Peridiniales</taxon>
        <taxon>Peridiniales incertae sedis</taxon>
        <taxon>Zooxanthella</taxon>
    </lineage>
</organism>
<evidence type="ECO:0000259" key="10">
    <source>
        <dbReference type="Pfam" id="PF00137"/>
    </source>
</evidence>
<feature type="transmembrane region" description="Helical" evidence="9">
    <location>
        <begin position="122"/>
        <end position="155"/>
    </location>
</feature>
<accession>A0A7S2KXC8</accession>